<organism evidence="1">
    <name type="scientific">Candidatus Moduliflexus flocculans</name>
    <dbReference type="NCBI Taxonomy" id="1499966"/>
    <lineage>
        <taxon>Bacteria</taxon>
        <taxon>Candidatus Moduliflexota</taxon>
        <taxon>Candidatus Moduliflexia</taxon>
        <taxon>Candidatus Moduliflexales</taxon>
        <taxon>Candidatus Moduliflexaceae</taxon>
    </lineage>
</organism>
<sequence length="95" mass="10947">MLAILNQLSRFDTLNARLIPIFISNIMPLPESSQQEGDDKERIKKMSTSLTNFFSFVELLNNHSNAFLAIFLSFHINNNANLKSHLLFIDVFYDP</sequence>
<name>A0A081BRA8_9BACT</name>
<protein>
    <submittedName>
        <fullName evidence="1">Uncharacterized protein</fullName>
    </submittedName>
</protein>
<gene>
    <name evidence="1" type="ORF">U14_05216</name>
</gene>
<evidence type="ECO:0000313" key="1">
    <source>
        <dbReference type="EMBL" id="GAK53939.1"/>
    </source>
</evidence>
<evidence type="ECO:0000313" key="2">
    <source>
        <dbReference type="Proteomes" id="UP000030700"/>
    </source>
</evidence>
<dbReference type="AlphaFoldDB" id="A0A081BRA8"/>
<proteinExistence type="predicted"/>
<dbReference type="EMBL" id="DF820460">
    <property type="protein sequence ID" value="GAK53939.1"/>
    <property type="molecule type" value="Genomic_DNA"/>
</dbReference>
<accession>A0A081BRA8</accession>
<reference evidence="1" key="1">
    <citation type="journal article" date="2015" name="PeerJ">
        <title>First genomic representation of candidate bacterial phylum KSB3 points to enhanced environmental sensing as a trigger of wastewater bulking.</title>
        <authorList>
            <person name="Sekiguchi Y."/>
            <person name="Ohashi A."/>
            <person name="Parks D.H."/>
            <person name="Yamauchi T."/>
            <person name="Tyson G.W."/>
            <person name="Hugenholtz P."/>
        </authorList>
    </citation>
    <scope>NUCLEOTIDE SEQUENCE [LARGE SCALE GENOMIC DNA]</scope>
</reference>
<dbReference type="Proteomes" id="UP000030700">
    <property type="component" value="Unassembled WGS sequence"/>
</dbReference>
<dbReference type="STRING" id="1499966.U14_05216"/>
<dbReference type="HOGENOM" id="CLU_2367097_0_0_0"/>
<keyword evidence="2" id="KW-1185">Reference proteome</keyword>